<proteinExistence type="predicted"/>
<dbReference type="EMBL" id="JADCNM010000001">
    <property type="protein sequence ID" value="KAG0501836.1"/>
    <property type="molecule type" value="Genomic_DNA"/>
</dbReference>
<reference evidence="2 3" key="1">
    <citation type="journal article" date="2020" name="Nat. Food">
        <title>A phased Vanilla planifolia genome enables genetic improvement of flavour and production.</title>
        <authorList>
            <person name="Hasing T."/>
            <person name="Tang H."/>
            <person name="Brym M."/>
            <person name="Khazi F."/>
            <person name="Huang T."/>
            <person name="Chambers A.H."/>
        </authorList>
    </citation>
    <scope>NUCLEOTIDE SEQUENCE [LARGE SCALE GENOMIC DNA]</scope>
    <source>
        <tissue evidence="2">Leaf</tissue>
    </source>
</reference>
<dbReference type="PANTHER" id="PTHR13561">
    <property type="entry name" value="DNA REPLICATION REGULATOR DPB11-RELATED"/>
    <property type="match status" value="1"/>
</dbReference>
<protein>
    <submittedName>
        <fullName evidence="2">Uncharacterized protein</fullName>
    </submittedName>
</protein>
<gene>
    <name evidence="2" type="ORF">HPP92_001908</name>
</gene>
<dbReference type="Proteomes" id="UP000639772">
    <property type="component" value="Chromosome 1"/>
</dbReference>
<keyword evidence="1" id="KW-0677">Repeat</keyword>
<evidence type="ECO:0000256" key="1">
    <source>
        <dbReference type="ARBA" id="ARBA00022737"/>
    </source>
</evidence>
<dbReference type="GO" id="GO:0033314">
    <property type="term" value="P:mitotic DNA replication checkpoint signaling"/>
    <property type="evidence" value="ECO:0007669"/>
    <property type="project" value="TreeGrafter"/>
</dbReference>
<dbReference type="GO" id="GO:0006270">
    <property type="term" value="P:DNA replication initiation"/>
    <property type="evidence" value="ECO:0007669"/>
    <property type="project" value="TreeGrafter"/>
</dbReference>
<dbReference type="SUPFAM" id="SSF52113">
    <property type="entry name" value="BRCT domain"/>
    <property type="match status" value="1"/>
</dbReference>
<dbReference type="GO" id="GO:0007095">
    <property type="term" value="P:mitotic G2 DNA damage checkpoint signaling"/>
    <property type="evidence" value="ECO:0007669"/>
    <property type="project" value="TreeGrafter"/>
</dbReference>
<evidence type="ECO:0000313" key="2">
    <source>
        <dbReference type="EMBL" id="KAG0501836.1"/>
    </source>
</evidence>
<organism evidence="2 3">
    <name type="scientific">Vanilla planifolia</name>
    <name type="common">Vanilla</name>
    <dbReference type="NCBI Taxonomy" id="51239"/>
    <lineage>
        <taxon>Eukaryota</taxon>
        <taxon>Viridiplantae</taxon>
        <taxon>Streptophyta</taxon>
        <taxon>Embryophyta</taxon>
        <taxon>Tracheophyta</taxon>
        <taxon>Spermatophyta</taxon>
        <taxon>Magnoliopsida</taxon>
        <taxon>Liliopsida</taxon>
        <taxon>Asparagales</taxon>
        <taxon>Orchidaceae</taxon>
        <taxon>Vanilloideae</taxon>
        <taxon>Vanilleae</taxon>
        <taxon>Vanilla</taxon>
    </lineage>
</organism>
<accession>A0A835VM95</accession>
<dbReference type="PANTHER" id="PTHR13561:SF20">
    <property type="entry name" value="DNA TOPOISOMERASE 2-BINDING PROTEIN 1"/>
    <property type="match status" value="1"/>
</dbReference>
<comment type="caution">
    <text evidence="2">The sequence shown here is derived from an EMBL/GenBank/DDBJ whole genome shotgun (WGS) entry which is preliminary data.</text>
</comment>
<dbReference type="InterPro" id="IPR036420">
    <property type="entry name" value="BRCT_dom_sf"/>
</dbReference>
<sequence>MLPKNGYTCCLAMDGVKVLSSGFNREEKVKIEKLVTAMGGFCSGLYTLKKPIMSIGWLCQCWIEHRVVPQKSLTSVLPFVGLTICVTEYACWSGYFPFRNFSSAMMLASAPREEQKLLLFQRNLTGCSPTVIESQKLLLLRRHIFPDITQNEVVASSCS</sequence>
<evidence type="ECO:0000313" key="3">
    <source>
        <dbReference type="Proteomes" id="UP000639772"/>
    </source>
</evidence>
<dbReference type="AlphaFoldDB" id="A0A835VM95"/>
<name>A0A835VM95_VANPL</name>
<dbReference type="OrthoDB" id="251770at2759"/>